<reference evidence="2 3" key="1">
    <citation type="submission" date="2022-10" db="EMBL/GenBank/DDBJ databases">
        <title>Defluviimonas sp. nov., isolated from ocean surface sediments.</title>
        <authorList>
            <person name="He W."/>
            <person name="Wang L."/>
            <person name="Zhang D.-F."/>
        </authorList>
    </citation>
    <scope>NUCLEOTIDE SEQUENCE [LARGE SCALE GENOMIC DNA]</scope>
    <source>
        <strain evidence="2 3">WL0050</strain>
    </source>
</reference>
<comment type="caution">
    <text evidence="2">The sequence shown here is derived from an EMBL/GenBank/DDBJ whole genome shotgun (WGS) entry which is preliminary data.</text>
</comment>
<accession>A0ABT2ZP71</accession>
<evidence type="ECO:0000313" key="2">
    <source>
        <dbReference type="EMBL" id="MCV2872930.1"/>
    </source>
</evidence>
<dbReference type="Proteomes" id="UP001652564">
    <property type="component" value="Unassembled WGS sequence"/>
</dbReference>
<evidence type="ECO:0008006" key="4">
    <source>
        <dbReference type="Google" id="ProtNLM"/>
    </source>
</evidence>
<feature type="chain" id="PRO_5045052902" description="Dihydrodipicolinate reductase" evidence="1">
    <location>
        <begin position="19"/>
        <end position="115"/>
    </location>
</feature>
<keyword evidence="1" id="KW-0732">Signal</keyword>
<dbReference type="RefSeq" id="WP_263740154.1">
    <property type="nucleotide sequence ID" value="NZ_JAOWKZ010000003.1"/>
</dbReference>
<dbReference type="EMBL" id="JAOWKZ010000003">
    <property type="protein sequence ID" value="MCV2872930.1"/>
    <property type="molecule type" value="Genomic_DNA"/>
</dbReference>
<name>A0ABT2ZP71_9RHOB</name>
<feature type="signal peptide" evidence="1">
    <location>
        <begin position="1"/>
        <end position="18"/>
    </location>
</feature>
<protein>
    <recommendedName>
        <fullName evidence="4">Dihydrodipicolinate reductase</fullName>
    </recommendedName>
</protein>
<evidence type="ECO:0000256" key="1">
    <source>
        <dbReference type="SAM" id="SignalP"/>
    </source>
</evidence>
<keyword evidence="3" id="KW-1185">Reference proteome</keyword>
<proteinExistence type="predicted"/>
<gene>
    <name evidence="2" type="ORF">OEZ71_11555</name>
</gene>
<sequence length="115" mass="12524">MRRLIVAVGLCLATPVLAEDWQVLGGADIAEALDERELTYENGAVQVFRESGATTYSVGSGLSEGRWRVEGDEYCSNWPPAATWSCYTLERDVDTGRFRFAGASGDMSVGSYSDE</sequence>
<organism evidence="2 3">
    <name type="scientific">Albidovulum litorale</name>
    <dbReference type="NCBI Taxonomy" id="2984134"/>
    <lineage>
        <taxon>Bacteria</taxon>
        <taxon>Pseudomonadati</taxon>
        <taxon>Pseudomonadota</taxon>
        <taxon>Alphaproteobacteria</taxon>
        <taxon>Rhodobacterales</taxon>
        <taxon>Paracoccaceae</taxon>
        <taxon>Albidovulum</taxon>
    </lineage>
</organism>
<evidence type="ECO:0000313" key="3">
    <source>
        <dbReference type="Proteomes" id="UP001652564"/>
    </source>
</evidence>